<dbReference type="SUPFAM" id="SSF55129">
    <property type="entry name" value="Ribosomal protein L30p/L7e"/>
    <property type="match status" value="1"/>
</dbReference>
<sequence>MQAIVQLRGEVNIAQDVRDTLSMLNIHRVNHATFVPETDAYRGMISKVNDFVAHGEPSVDVVETLISTRAEPEEGDADITDEWVSENTDYDDVAALAQAIVDEETTLRAQGVSPVLRLHPPRGGHRGQKHVTKEGGQLGKHSTEQIDELLEDMR</sequence>
<dbReference type="InterPro" id="IPR016082">
    <property type="entry name" value="Ribosomal_uL30_ferredoxin-like"/>
</dbReference>
<evidence type="ECO:0000313" key="8">
    <source>
        <dbReference type="Proteomes" id="UP000198902"/>
    </source>
</evidence>
<dbReference type="GO" id="GO:0003723">
    <property type="term" value="F:RNA binding"/>
    <property type="evidence" value="ECO:0007669"/>
    <property type="project" value="TreeGrafter"/>
</dbReference>
<dbReference type="InterPro" id="IPR035808">
    <property type="entry name" value="Ribosomal_uL30_euk_arc"/>
</dbReference>
<evidence type="ECO:0000256" key="5">
    <source>
        <dbReference type="SAM" id="MobiDB-lite"/>
    </source>
</evidence>
<evidence type="ECO:0000259" key="6">
    <source>
        <dbReference type="Pfam" id="PF00327"/>
    </source>
</evidence>
<dbReference type="RefSeq" id="WP_089781324.1">
    <property type="nucleotide sequence ID" value="NZ_CABLRR010000006.1"/>
</dbReference>
<evidence type="ECO:0000256" key="3">
    <source>
        <dbReference type="ARBA" id="ARBA00023274"/>
    </source>
</evidence>
<dbReference type="InterPro" id="IPR039699">
    <property type="entry name" value="Ribosomal_uL30"/>
</dbReference>
<feature type="compositionally biased region" description="Basic residues" evidence="5">
    <location>
        <begin position="119"/>
        <end position="130"/>
    </location>
</feature>
<reference evidence="8" key="1">
    <citation type="submission" date="2015-03" db="EMBL/GenBank/DDBJ databases">
        <authorList>
            <person name="Urmite Genomes"/>
        </authorList>
    </citation>
    <scope>NUCLEOTIDE SEQUENCE [LARGE SCALE GENOMIC DNA]</scope>
    <source>
        <strain evidence="8">Arc-Hr</strain>
    </source>
</reference>
<dbReference type="Gene3D" id="3.30.1390.20">
    <property type="entry name" value="Ribosomal protein L30, ferredoxin-like fold domain"/>
    <property type="match status" value="1"/>
</dbReference>
<dbReference type="NCBIfam" id="TIGR01309">
    <property type="entry name" value="uL30_arch"/>
    <property type="match status" value="1"/>
</dbReference>
<dbReference type="CDD" id="cd01657">
    <property type="entry name" value="Ribosomal_L7_archeal_euk"/>
    <property type="match status" value="1"/>
</dbReference>
<keyword evidence="3 4" id="KW-0687">Ribonucleoprotein</keyword>
<dbReference type="NCBIfam" id="NF004711">
    <property type="entry name" value="PRK06049.1"/>
    <property type="match status" value="1"/>
</dbReference>
<evidence type="ECO:0000256" key="2">
    <source>
        <dbReference type="ARBA" id="ARBA00022980"/>
    </source>
</evidence>
<dbReference type="EMBL" id="CSTE01000006">
    <property type="protein sequence ID" value="CQR53420.1"/>
    <property type="molecule type" value="Genomic_DNA"/>
</dbReference>
<evidence type="ECO:0000313" key="7">
    <source>
        <dbReference type="EMBL" id="CQR53420.1"/>
    </source>
</evidence>
<dbReference type="HAMAP" id="MF_01371_A">
    <property type="entry name" value="Ribosomal_uL30_A"/>
    <property type="match status" value="1"/>
</dbReference>
<dbReference type="GO" id="GO:0022625">
    <property type="term" value="C:cytosolic large ribosomal subunit"/>
    <property type="evidence" value="ECO:0007669"/>
    <property type="project" value="UniProtKB-UniRule"/>
</dbReference>
<dbReference type="InterPro" id="IPR005997">
    <property type="entry name" value="Ribosomal_uL30_arc"/>
</dbReference>
<feature type="domain" description="Large ribosomal subunit protein uL30-like ferredoxin-like fold" evidence="6">
    <location>
        <begin position="3"/>
        <end position="52"/>
    </location>
</feature>
<dbReference type="OrthoDB" id="6379at2157"/>
<dbReference type="GO" id="GO:0003735">
    <property type="term" value="F:structural constituent of ribosome"/>
    <property type="evidence" value="ECO:0007669"/>
    <property type="project" value="UniProtKB-UniRule"/>
</dbReference>
<dbReference type="Gene3D" id="1.10.15.30">
    <property type="match status" value="1"/>
</dbReference>
<dbReference type="AlphaFoldDB" id="A0A0D6JWT8"/>
<protein>
    <recommendedName>
        <fullName evidence="4">Large ribosomal subunit protein uL30</fullName>
    </recommendedName>
</protein>
<dbReference type="Proteomes" id="UP000198902">
    <property type="component" value="Unassembled WGS sequence"/>
</dbReference>
<keyword evidence="8" id="KW-1185">Reference proteome</keyword>
<dbReference type="PANTHER" id="PTHR11524">
    <property type="entry name" value="60S RIBOSOMAL PROTEIN L7"/>
    <property type="match status" value="1"/>
</dbReference>
<dbReference type="InterPro" id="IPR018038">
    <property type="entry name" value="Ribosomal_uL30_CS"/>
</dbReference>
<dbReference type="Pfam" id="PF00327">
    <property type="entry name" value="Ribosomal_L30"/>
    <property type="match status" value="1"/>
</dbReference>
<dbReference type="GO" id="GO:0000463">
    <property type="term" value="P:maturation of LSU-rRNA from tricistronic rRNA transcript (SSU-rRNA, 5.8S rRNA, LSU-rRNA)"/>
    <property type="evidence" value="ECO:0007669"/>
    <property type="project" value="TreeGrafter"/>
</dbReference>
<keyword evidence="2 4" id="KW-0689">Ribosomal protein</keyword>
<accession>A0A0D6JWT8</accession>
<proteinExistence type="inferred from homology"/>
<feature type="region of interest" description="Disordered" evidence="5">
    <location>
        <begin position="115"/>
        <end position="146"/>
    </location>
</feature>
<dbReference type="GO" id="GO:0006412">
    <property type="term" value="P:translation"/>
    <property type="evidence" value="ECO:0007669"/>
    <property type="project" value="UniProtKB-UniRule"/>
</dbReference>
<evidence type="ECO:0000256" key="1">
    <source>
        <dbReference type="ARBA" id="ARBA00007594"/>
    </source>
</evidence>
<dbReference type="PANTHER" id="PTHR11524:SF16">
    <property type="entry name" value="LARGE RIBOSOMAL SUBUNIT PROTEIN UL30"/>
    <property type="match status" value="1"/>
</dbReference>
<gene>
    <name evidence="7" type="primary">rpmD</name>
    <name evidence="4" type="synonym">rpl30</name>
    <name evidence="7" type="ORF">BN996_03606</name>
</gene>
<dbReference type="InterPro" id="IPR036919">
    <property type="entry name" value="Ribo_uL30_ferredoxin-like_sf"/>
</dbReference>
<comment type="similarity">
    <text evidence="1 4">Belongs to the universal ribosomal protein uL30 family.</text>
</comment>
<comment type="subunit">
    <text evidence="4">Part of the 50S ribosomal subunit.</text>
</comment>
<name>A0A0D6JWT8_9EURY</name>
<dbReference type="PROSITE" id="PS00634">
    <property type="entry name" value="RIBOSOMAL_L30"/>
    <property type="match status" value="1"/>
</dbReference>
<organism evidence="7 8">
    <name type="scientific">Haloferax massiliensis</name>
    <dbReference type="NCBI Taxonomy" id="1476858"/>
    <lineage>
        <taxon>Archaea</taxon>
        <taxon>Methanobacteriati</taxon>
        <taxon>Methanobacteriota</taxon>
        <taxon>Stenosarchaea group</taxon>
        <taxon>Halobacteria</taxon>
        <taxon>Halobacteriales</taxon>
        <taxon>Haloferacaceae</taxon>
        <taxon>Haloferax</taxon>
    </lineage>
</organism>
<evidence type="ECO:0000256" key="4">
    <source>
        <dbReference type="HAMAP-Rule" id="MF_01371"/>
    </source>
</evidence>